<organism evidence="1 2">
    <name type="scientific">Entomophthora muscae</name>
    <dbReference type="NCBI Taxonomy" id="34485"/>
    <lineage>
        <taxon>Eukaryota</taxon>
        <taxon>Fungi</taxon>
        <taxon>Fungi incertae sedis</taxon>
        <taxon>Zoopagomycota</taxon>
        <taxon>Entomophthoromycotina</taxon>
        <taxon>Entomophthoromycetes</taxon>
        <taxon>Entomophthorales</taxon>
        <taxon>Entomophthoraceae</taxon>
        <taxon>Entomophthora</taxon>
    </lineage>
</organism>
<evidence type="ECO:0000313" key="2">
    <source>
        <dbReference type="Proteomes" id="UP001165960"/>
    </source>
</evidence>
<accession>A0ACC2SVA1</accession>
<dbReference type="Proteomes" id="UP001165960">
    <property type="component" value="Unassembled WGS sequence"/>
</dbReference>
<gene>
    <name evidence="1" type="ORF">DSO57_1010729</name>
</gene>
<keyword evidence="2" id="KW-1185">Reference proteome</keyword>
<comment type="caution">
    <text evidence="1">The sequence shown here is derived from an EMBL/GenBank/DDBJ whole genome shotgun (WGS) entry which is preliminary data.</text>
</comment>
<sequence>MQSILRSSVVRSVSNYRRAKTTVGNSSSGKLLQHTKVALKEPLPAGVIPNQVFNLPSYPLPSDEFATFSESQGNFLKAKKGLAAKAYLEPVYLGTITKTMQGFKYIANSMALVSLMTAPAISFFGHAPLKGSLLVLLCGLIPSYYTHLQTNPYAIRIHIHTCANIKGLTGDQLVTIERFSYLGRPRRVVMRAGDISVINRKLTPANLKASRTVIPNSQGSFTFGPPVEFFVDKSVLDTNPLGAKLWPKSTPVTK</sequence>
<proteinExistence type="predicted"/>
<dbReference type="EMBL" id="QTSX02004296">
    <property type="protein sequence ID" value="KAJ9066310.1"/>
    <property type="molecule type" value="Genomic_DNA"/>
</dbReference>
<evidence type="ECO:0000313" key="1">
    <source>
        <dbReference type="EMBL" id="KAJ9066310.1"/>
    </source>
</evidence>
<protein>
    <submittedName>
        <fullName evidence="1">Uncharacterized protein</fullName>
    </submittedName>
</protein>
<reference evidence="1" key="1">
    <citation type="submission" date="2022-04" db="EMBL/GenBank/DDBJ databases">
        <title>Genome of the entomopathogenic fungus Entomophthora muscae.</title>
        <authorList>
            <person name="Elya C."/>
            <person name="Lovett B.R."/>
            <person name="Lee E."/>
            <person name="Macias A.M."/>
            <person name="Hajek A.E."/>
            <person name="De Bivort B.L."/>
            <person name="Kasson M.T."/>
            <person name="De Fine Licht H.H."/>
            <person name="Stajich J.E."/>
        </authorList>
    </citation>
    <scope>NUCLEOTIDE SEQUENCE</scope>
    <source>
        <strain evidence="1">Berkeley</strain>
    </source>
</reference>
<name>A0ACC2SVA1_9FUNG</name>